<dbReference type="AlphaFoldDB" id="A0A917K9K2"/>
<evidence type="ECO:0000313" key="4">
    <source>
        <dbReference type="Proteomes" id="UP001500220"/>
    </source>
</evidence>
<organism evidence="2 3">
    <name type="scientific">Saccharopolyspora thermophila</name>
    <dbReference type="NCBI Taxonomy" id="89367"/>
    <lineage>
        <taxon>Bacteria</taxon>
        <taxon>Bacillati</taxon>
        <taxon>Actinomycetota</taxon>
        <taxon>Actinomycetes</taxon>
        <taxon>Pseudonocardiales</taxon>
        <taxon>Pseudonocardiaceae</taxon>
        <taxon>Saccharopolyspora</taxon>
    </lineage>
</organism>
<name>A0A917K9K2_9PSEU</name>
<sequence>MPRPEPIPKAATGPATDAGTRVVLLRTGPRWGGHRVLTFGRLPWTAGVA</sequence>
<evidence type="ECO:0000313" key="3">
    <source>
        <dbReference type="Proteomes" id="UP000597989"/>
    </source>
</evidence>
<protein>
    <submittedName>
        <fullName evidence="2">Uncharacterized protein</fullName>
    </submittedName>
</protein>
<proteinExistence type="predicted"/>
<keyword evidence="4" id="KW-1185">Reference proteome</keyword>
<reference evidence="2 3" key="1">
    <citation type="journal article" date="2014" name="Int. J. Syst. Evol. Microbiol.">
        <title>Complete genome sequence of Corynebacterium casei LMG S-19264T (=DSM 44701T), isolated from a smear-ripened cheese.</title>
        <authorList>
            <consortium name="US DOE Joint Genome Institute (JGI-PGF)"/>
            <person name="Walter F."/>
            <person name="Albersmeier A."/>
            <person name="Kalinowski J."/>
            <person name="Ruckert C."/>
        </authorList>
    </citation>
    <scope>NUCLEOTIDE SEQUENCE [LARGE SCALE GENOMIC DNA]</scope>
    <source>
        <strain evidence="2 3">CGMCC 4.7206</strain>
    </source>
</reference>
<dbReference type="EMBL" id="BAAAHC010000026">
    <property type="protein sequence ID" value="GAA0540348.1"/>
    <property type="molecule type" value="Genomic_DNA"/>
</dbReference>
<gene>
    <name evidence="1" type="ORF">GCM10009545_48630</name>
    <name evidence="2" type="ORF">GCM10011581_48640</name>
</gene>
<comment type="caution">
    <text evidence="2">The sequence shown here is derived from an EMBL/GenBank/DDBJ whole genome shotgun (WGS) entry which is preliminary data.</text>
</comment>
<reference evidence="2" key="3">
    <citation type="submission" date="2020-09" db="EMBL/GenBank/DDBJ databases">
        <authorList>
            <person name="Sun Q."/>
            <person name="Zhou Y."/>
        </authorList>
    </citation>
    <scope>NUCLEOTIDE SEQUENCE</scope>
    <source>
        <strain evidence="2">CGMCC 4.7206</strain>
    </source>
</reference>
<dbReference type="Proteomes" id="UP000597989">
    <property type="component" value="Unassembled WGS sequence"/>
</dbReference>
<reference evidence="1 4" key="2">
    <citation type="journal article" date="2019" name="Int. J. Syst. Evol. Microbiol.">
        <title>The Global Catalogue of Microorganisms (GCM) 10K type strain sequencing project: providing services to taxonomists for standard genome sequencing and annotation.</title>
        <authorList>
            <consortium name="The Broad Institute Genomics Platform"/>
            <consortium name="The Broad Institute Genome Sequencing Center for Infectious Disease"/>
            <person name="Wu L."/>
            <person name="Ma J."/>
        </authorList>
    </citation>
    <scope>NUCLEOTIDE SEQUENCE [LARGE SCALE GENOMIC DNA]</scope>
    <source>
        <strain evidence="1 4">JCM 10664</strain>
    </source>
</reference>
<evidence type="ECO:0000313" key="2">
    <source>
        <dbReference type="EMBL" id="GGJ05881.1"/>
    </source>
</evidence>
<accession>A0A917K9K2</accession>
<evidence type="ECO:0000313" key="1">
    <source>
        <dbReference type="EMBL" id="GAA0540348.1"/>
    </source>
</evidence>
<reference evidence="1" key="4">
    <citation type="submission" date="2023-12" db="EMBL/GenBank/DDBJ databases">
        <authorList>
            <person name="Sun Q."/>
            <person name="Inoue M."/>
        </authorList>
    </citation>
    <scope>NUCLEOTIDE SEQUENCE</scope>
    <source>
        <strain evidence="1">JCM 10664</strain>
    </source>
</reference>
<dbReference type="EMBL" id="BMMT01000026">
    <property type="protein sequence ID" value="GGJ05881.1"/>
    <property type="molecule type" value="Genomic_DNA"/>
</dbReference>
<dbReference type="Proteomes" id="UP001500220">
    <property type="component" value="Unassembled WGS sequence"/>
</dbReference>